<proteinExistence type="predicted"/>
<protein>
    <submittedName>
        <fullName evidence="2">Uncharacterized protein</fullName>
    </submittedName>
</protein>
<feature type="compositionally biased region" description="Basic and acidic residues" evidence="1">
    <location>
        <begin position="68"/>
        <end position="79"/>
    </location>
</feature>
<evidence type="ECO:0000313" key="2">
    <source>
        <dbReference type="EMBL" id="KAJ7375905.1"/>
    </source>
</evidence>
<comment type="caution">
    <text evidence="2">The sequence shown here is derived from an EMBL/GenBank/DDBJ whole genome shotgun (WGS) entry which is preliminary data.</text>
</comment>
<organism evidence="2 3">
    <name type="scientific">Desmophyllum pertusum</name>
    <dbReference type="NCBI Taxonomy" id="174260"/>
    <lineage>
        <taxon>Eukaryota</taxon>
        <taxon>Metazoa</taxon>
        <taxon>Cnidaria</taxon>
        <taxon>Anthozoa</taxon>
        <taxon>Hexacorallia</taxon>
        <taxon>Scleractinia</taxon>
        <taxon>Caryophylliina</taxon>
        <taxon>Caryophylliidae</taxon>
        <taxon>Desmophyllum</taxon>
    </lineage>
</organism>
<keyword evidence="3" id="KW-1185">Reference proteome</keyword>
<name>A0A9W9Z6M9_9CNID</name>
<evidence type="ECO:0000256" key="1">
    <source>
        <dbReference type="SAM" id="MobiDB-lite"/>
    </source>
</evidence>
<sequence length="377" mass="42660">MAMAINASLPRPPFGTFRLNHSEDPIALEQRFRRQQAAGKFPATFTTYDIPSFQEKDEAFFRRFAEKGERRAEAPRRSDTPVVDPTSGFTSVGADAEDGNYKQIEPLVNKDHRPQSAVPYDLRAQNAPWETKNIELEQLLQNPSQFPGCREAKELSQKIPTSELLKNKEWRDAVATRAFYTSETQKLYSGVDWSSRIPPSVSPPNTTVEAQPDMVSYRFATKRYAPRPELWQQMGSRPHSWDFVQSRNGNHVHGPIDFCSPSKKTGNIPGYSGHAPGYGERDHPRKTFTPIAVVRTSQPRYTDTARRGNIPGYSGCVLFSAHHPSHSKELNPKACTTARIHRELKVPSKVQLSPFRHKGPMSKMVTLTRPFNPFNKV</sequence>
<dbReference type="Pfam" id="PF15073">
    <property type="entry name" value="SPATA48"/>
    <property type="match status" value="1"/>
</dbReference>
<dbReference type="InterPro" id="IPR027867">
    <property type="entry name" value="SPATA48"/>
</dbReference>
<dbReference type="EMBL" id="MU826436">
    <property type="protein sequence ID" value="KAJ7375905.1"/>
    <property type="molecule type" value="Genomic_DNA"/>
</dbReference>
<evidence type="ECO:0000313" key="3">
    <source>
        <dbReference type="Proteomes" id="UP001163046"/>
    </source>
</evidence>
<feature type="region of interest" description="Disordered" evidence="1">
    <location>
        <begin position="68"/>
        <end position="96"/>
    </location>
</feature>
<accession>A0A9W9Z6M9</accession>
<reference evidence="2" key="1">
    <citation type="submission" date="2023-01" db="EMBL/GenBank/DDBJ databases">
        <title>Genome assembly of the deep-sea coral Lophelia pertusa.</title>
        <authorList>
            <person name="Herrera S."/>
            <person name="Cordes E."/>
        </authorList>
    </citation>
    <scope>NUCLEOTIDE SEQUENCE</scope>
    <source>
        <strain evidence="2">USNM1676648</strain>
        <tissue evidence="2">Polyp</tissue>
    </source>
</reference>
<dbReference type="PANTHER" id="PTHR34759">
    <property type="entry name" value="SPERMATOGENESIS-ASSOCIATED PROTEIN 48"/>
    <property type="match status" value="1"/>
</dbReference>
<dbReference type="AlphaFoldDB" id="A0A9W9Z6M9"/>
<gene>
    <name evidence="2" type="ORF">OS493_038153</name>
</gene>
<dbReference type="Proteomes" id="UP001163046">
    <property type="component" value="Unassembled WGS sequence"/>
</dbReference>
<dbReference type="PANTHER" id="PTHR34759:SF1">
    <property type="entry name" value="SPERMATOGENESIS-ASSOCIATED PROTEIN 48"/>
    <property type="match status" value="1"/>
</dbReference>
<dbReference type="OrthoDB" id="5948468at2759"/>